<feature type="compositionally biased region" description="Pro residues" evidence="1">
    <location>
        <begin position="174"/>
        <end position="186"/>
    </location>
</feature>
<dbReference type="PANTHER" id="PTHR45691:SF6">
    <property type="entry name" value="PROTEIN DIAPHANOUS"/>
    <property type="match status" value="1"/>
</dbReference>
<dbReference type="GeneID" id="37068577"/>
<dbReference type="OrthoDB" id="3357271at2759"/>
<feature type="compositionally biased region" description="Pro residues" evidence="1">
    <location>
        <begin position="382"/>
        <end position="391"/>
    </location>
</feature>
<dbReference type="VEuPathDB" id="FungiDB:BO70DRAFT_393147"/>
<gene>
    <name evidence="2" type="ORF">BO70DRAFT_393147</name>
</gene>
<feature type="compositionally biased region" description="Pro residues" evidence="1">
    <location>
        <begin position="336"/>
        <end position="345"/>
    </location>
</feature>
<protein>
    <recommendedName>
        <fullName evidence="4">Glyceraldehyde 3-phosphate dehydrogenase</fullName>
    </recommendedName>
</protein>
<evidence type="ECO:0000256" key="1">
    <source>
        <dbReference type="SAM" id="MobiDB-lite"/>
    </source>
</evidence>
<organism evidence="2 3">
    <name type="scientific">Aspergillus heteromorphus CBS 117.55</name>
    <dbReference type="NCBI Taxonomy" id="1448321"/>
    <lineage>
        <taxon>Eukaryota</taxon>
        <taxon>Fungi</taxon>
        <taxon>Dikarya</taxon>
        <taxon>Ascomycota</taxon>
        <taxon>Pezizomycotina</taxon>
        <taxon>Eurotiomycetes</taxon>
        <taxon>Eurotiomycetidae</taxon>
        <taxon>Eurotiales</taxon>
        <taxon>Aspergillaceae</taxon>
        <taxon>Aspergillus</taxon>
        <taxon>Aspergillus subgen. Circumdati</taxon>
    </lineage>
</organism>
<keyword evidence="3" id="KW-1185">Reference proteome</keyword>
<feature type="compositionally biased region" description="Polar residues" evidence="1">
    <location>
        <begin position="197"/>
        <end position="207"/>
    </location>
</feature>
<feature type="compositionally biased region" description="Polar residues" evidence="1">
    <location>
        <begin position="233"/>
        <end position="257"/>
    </location>
</feature>
<dbReference type="GO" id="GO:0030041">
    <property type="term" value="P:actin filament polymerization"/>
    <property type="evidence" value="ECO:0007669"/>
    <property type="project" value="TreeGrafter"/>
</dbReference>
<reference evidence="2 3" key="1">
    <citation type="submission" date="2016-12" db="EMBL/GenBank/DDBJ databases">
        <title>The genomes of Aspergillus section Nigri reveals drivers in fungal speciation.</title>
        <authorList>
            <consortium name="DOE Joint Genome Institute"/>
            <person name="Vesth T.C."/>
            <person name="Nybo J."/>
            <person name="Theobald S."/>
            <person name="Brandl J."/>
            <person name="Frisvad J.C."/>
            <person name="Nielsen K.F."/>
            <person name="Lyhne E.K."/>
            <person name="Kogle M.E."/>
            <person name="Kuo A."/>
            <person name="Riley R."/>
            <person name="Clum A."/>
            <person name="Nolan M."/>
            <person name="Lipzen A."/>
            <person name="Salamov A."/>
            <person name="Henrissat B."/>
            <person name="Wiebenga A."/>
            <person name="De Vries R.P."/>
            <person name="Grigoriev I.V."/>
            <person name="Mortensen U.H."/>
            <person name="Andersen M.R."/>
            <person name="Baker S.E."/>
        </authorList>
    </citation>
    <scope>NUCLEOTIDE SEQUENCE [LARGE SCALE GENOMIC DNA]</scope>
    <source>
        <strain evidence="2 3">CBS 117.55</strain>
    </source>
</reference>
<dbReference type="AlphaFoldDB" id="A0A317WV43"/>
<dbReference type="EMBL" id="MSFL01000003">
    <property type="protein sequence ID" value="PWY89955.1"/>
    <property type="molecule type" value="Genomic_DNA"/>
</dbReference>
<sequence>MGVMKDGWHPKGRDGKKESWRNDFKGINQVAGWMGKGKDKDDDASEHVSAPLSSLKDPASFGPPPKHIKYHGAGALPNELTPDRNGLGAPLSREQINHQNTRQQQEEQRVAEEAQRPAAPPVPYRVNRTGLDTSNLPPPPVRRMDSPAEMAAPSPRPKPNLPPRLPSRNNSTPSPTPHSPTPPPAYSPQVLEGHLNQEATSRLSQAGVSVPAFGIGNGGSQWRRDSNGPGVASPTTAGSVGQTQVNELQNRFSHLRTSSSNSPAPPPPARGNSFATQPSPVSTSDTRSASSTINDFRERHNDKIQAGKQKISGLNEKYGISQRVKALGDQKSPSSQAPPPVPPHPNANRSTSSLESETLGRKKAPPPPPPKKAGMRSMPVPGAAPSPPPLPLSTKPR</sequence>
<dbReference type="GO" id="GO:0005884">
    <property type="term" value="C:actin filament"/>
    <property type="evidence" value="ECO:0007669"/>
    <property type="project" value="TreeGrafter"/>
</dbReference>
<proteinExistence type="predicted"/>
<dbReference type="Proteomes" id="UP000247233">
    <property type="component" value="Unassembled WGS sequence"/>
</dbReference>
<evidence type="ECO:0008006" key="4">
    <source>
        <dbReference type="Google" id="ProtNLM"/>
    </source>
</evidence>
<feature type="compositionally biased region" description="Basic and acidic residues" evidence="1">
    <location>
        <begin position="295"/>
        <end position="305"/>
    </location>
</feature>
<dbReference type="PANTHER" id="PTHR45691">
    <property type="entry name" value="PROTEIN DIAPHANOUS"/>
    <property type="match status" value="1"/>
</dbReference>
<name>A0A317WV43_9EURO</name>
<comment type="caution">
    <text evidence="2">The sequence shown here is derived from an EMBL/GenBank/DDBJ whole genome shotgun (WGS) entry which is preliminary data.</text>
</comment>
<evidence type="ECO:0000313" key="2">
    <source>
        <dbReference type="EMBL" id="PWY89955.1"/>
    </source>
</evidence>
<feature type="compositionally biased region" description="Polar residues" evidence="1">
    <location>
        <begin position="347"/>
        <end position="356"/>
    </location>
</feature>
<feature type="compositionally biased region" description="Basic and acidic residues" evidence="1">
    <location>
        <begin position="1"/>
        <end position="24"/>
    </location>
</feature>
<dbReference type="RefSeq" id="XP_025402786.1">
    <property type="nucleotide sequence ID" value="XM_025546340.1"/>
</dbReference>
<feature type="compositionally biased region" description="Polar residues" evidence="1">
    <location>
        <begin position="274"/>
        <end position="294"/>
    </location>
</feature>
<feature type="region of interest" description="Disordered" evidence="1">
    <location>
        <begin position="1"/>
        <end position="397"/>
    </location>
</feature>
<feature type="compositionally biased region" description="Basic and acidic residues" evidence="1">
    <location>
        <begin position="104"/>
        <end position="115"/>
    </location>
</feature>
<dbReference type="STRING" id="1448321.A0A317WV43"/>
<evidence type="ECO:0000313" key="3">
    <source>
        <dbReference type="Proteomes" id="UP000247233"/>
    </source>
</evidence>
<dbReference type="InterPro" id="IPR051412">
    <property type="entry name" value="Formin_Homology_Diaphanous_sf"/>
</dbReference>
<feature type="compositionally biased region" description="Pro residues" evidence="1">
    <location>
        <begin position="154"/>
        <end position="165"/>
    </location>
</feature>
<accession>A0A317WV43</accession>